<evidence type="ECO:0000256" key="1">
    <source>
        <dbReference type="ARBA" id="ARBA00001231"/>
    </source>
</evidence>
<dbReference type="InterPro" id="IPR019800">
    <property type="entry name" value="Glyco_hydro_3_AS"/>
</dbReference>
<dbReference type="Gene3D" id="3.20.20.300">
    <property type="entry name" value="Glycoside hydrolase, family 3, N-terminal domain"/>
    <property type="match status" value="1"/>
</dbReference>
<keyword evidence="7" id="KW-0472">Membrane</keyword>
<organism evidence="9 10">
    <name type="scientific">Sellimonas caecigallum</name>
    <dbReference type="NCBI Taxonomy" id="2592333"/>
    <lineage>
        <taxon>Bacteria</taxon>
        <taxon>Bacillati</taxon>
        <taxon>Bacillota</taxon>
        <taxon>Clostridia</taxon>
        <taxon>Lachnospirales</taxon>
        <taxon>Lachnospiraceae</taxon>
        <taxon>Sellimonas</taxon>
    </lineage>
</organism>
<dbReference type="Pfam" id="PF00933">
    <property type="entry name" value="Glyco_hydro_3"/>
    <property type="match status" value="1"/>
</dbReference>
<keyword evidence="7" id="KW-0812">Transmembrane</keyword>
<feature type="domain" description="Glycoside hydrolase family 3 N-terminal" evidence="8">
    <location>
        <begin position="75"/>
        <end position="407"/>
    </location>
</feature>
<evidence type="ECO:0000313" key="10">
    <source>
        <dbReference type="Proteomes" id="UP000779049"/>
    </source>
</evidence>
<keyword evidence="4 9" id="KW-0378">Hydrolase</keyword>
<dbReference type="PROSITE" id="PS00775">
    <property type="entry name" value="GLYCOSYL_HYDROL_F3"/>
    <property type="match status" value="1"/>
</dbReference>
<keyword evidence="10" id="KW-1185">Reference proteome</keyword>
<protein>
    <recommendedName>
        <fullName evidence="3">beta-N-acetylhexosaminidase</fullName>
        <ecNumber evidence="3">3.2.1.52</ecNumber>
    </recommendedName>
</protein>
<dbReference type="Proteomes" id="UP000779049">
    <property type="component" value="Unassembled WGS sequence"/>
</dbReference>
<evidence type="ECO:0000313" key="9">
    <source>
        <dbReference type="EMBL" id="MBY0758104.1"/>
    </source>
</evidence>
<dbReference type="GO" id="GO:0016787">
    <property type="term" value="F:hydrolase activity"/>
    <property type="evidence" value="ECO:0007669"/>
    <property type="project" value="UniProtKB-KW"/>
</dbReference>
<reference evidence="9 10" key="1">
    <citation type="journal article" date="2020" name="New Microbes New Infect">
        <title>Sellimonas caecigallum sp. nov., description and genome sequence of a new member of the Sellimonas genus isolated from the cecum of feral chicken.</title>
        <authorList>
            <person name="Wongkuna S."/>
            <person name="Ghimire S."/>
            <person name="Antony L."/>
            <person name="Chankhamhaengdecha S."/>
            <person name="Janvilisri T."/>
            <person name="Scaria J."/>
        </authorList>
    </citation>
    <scope>NUCLEOTIDE SEQUENCE [LARGE SCALE GENOMIC DNA]</scope>
    <source>
        <strain evidence="9 10">SW451</strain>
    </source>
</reference>
<dbReference type="InterPro" id="IPR050226">
    <property type="entry name" value="NagZ_Beta-hexosaminidase"/>
</dbReference>
<evidence type="ECO:0000256" key="3">
    <source>
        <dbReference type="ARBA" id="ARBA00012663"/>
    </source>
</evidence>
<evidence type="ECO:0000256" key="2">
    <source>
        <dbReference type="ARBA" id="ARBA00005336"/>
    </source>
</evidence>
<accession>A0ABS7L4Z8</accession>
<gene>
    <name evidence="9" type="ORF">FLB61_03140</name>
</gene>
<dbReference type="SUPFAM" id="SSF51445">
    <property type="entry name" value="(Trans)glycosidases"/>
    <property type="match status" value="1"/>
</dbReference>
<dbReference type="InterPro" id="IPR036962">
    <property type="entry name" value="Glyco_hydro_3_N_sf"/>
</dbReference>
<evidence type="ECO:0000256" key="6">
    <source>
        <dbReference type="SAM" id="MobiDB-lite"/>
    </source>
</evidence>
<comment type="similarity">
    <text evidence="2">Belongs to the glycosyl hydrolase 3 family.</text>
</comment>
<comment type="catalytic activity">
    <reaction evidence="1">
        <text>Hydrolysis of terminal non-reducing N-acetyl-D-hexosamine residues in N-acetyl-beta-D-hexosaminides.</text>
        <dbReference type="EC" id="3.2.1.52"/>
    </reaction>
</comment>
<dbReference type="InterPro" id="IPR017853">
    <property type="entry name" value="GH"/>
</dbReference>
<feature type="region of interest" description="Disordered" evidence="6">
    <location>
        <begin position="42"/>
        <end position="65"/>
    </location>
</feature>
<evidence type="ECO:0000256" key="4">
    <source>
        <dbReference type="ARBA" id="ARBA00022801"/>
    </source>
</evidence>
<sequence>MKRRKKSRSARAKWIFGISCMAISAAVMGGIIFFSKAGRDEMVPGNSQEEESQISEKQGEDESNNKIQEKLEDMTLEEKVAQMFMVAPDALTGVTGTIQVGDITKEAYEDRPVGGLIMMGNNLETPEQTKEWNASMMELSQEKTGLPLFLSVDEEGGTVSRISGNDAFGVEDVGDMSEIGRTEDKQKTYDAGKTIGSYLKELGFNMDFAPLADVWTNPENTIVRERSFGSDPKLVAKMAAEEIKGLHSQDIYTVTKHFPGHGGTSEDSHEGAAYSESTEEELEKCEFLPFKAAIEEGTEFIMAGHISLPNVLDDDTPASLSKEIITEMLREKLGYDGIVITDAMDMGAITRSYTSAEAAVKAVQAGADVILMPEDFEEAYQGILSAVSNGTLPEDRIDESVERILEVKMAK</sequence>
<evidence type="ECO:0000259" key="8">
    <source>
        <dbReference type="Pfam" id="PF00933"/>
    </source>
</evidence>
<keyword evidence="5" id="KW-0326">Glycosidase</keyword>
<dbReference type="PANTHER" id="PTHR30480:SF13">
    <property type="entry name" value="BETA-HEXOSAMINIDASE"/>
    <property type="match status" value="1"/>
</dbReference>
<dbReference type="EMBL" id="VIRV01000002">
    <property type="protein sequence ID" value="MBY0758104.1"/>
    <property type="molecule type" value="Genomic_DNA"/>
</dbReference>
<dbReference type="EC" id="3.2.1.52" evidence="3"/>
<evidence type="ECO:0000256" key="5">
    <source>
        <dbReference type="ARBA" id="ARBA00023295"/>
    </source>
</evidence>
<dbReference type="InterPro" id="IPR001764">
    <property type="entry name" value="Glyco_hydro_3_N"/>
</dbReference>
<proteinExistence type="inferred from homology"/>
<name>A0ABS7L4Z8_9FIRM</name>
<dbReference type="RefSeq" id="WP_221919381.1">
    <property type="nucleotide sequence ID" value="NZ_CP173660.1"/>
</dbReference>
<comment type="caution">
    <text evidence="9">The sequence shown here is derived from an EMBL/GenBank/DDBJ whole genome shotgun (WGS) entry which is preliminary data.</text>
</comment>
<keyword evidence="7" id="KW-1133">Transmembrane helix</keyword>
<dbReference type="PANTHER" id="PTHR30480">
    <property type="entry name" value="BETA-HEXOSAMINIDASE-RELATED"/>
    <property type="match status" value="1"/>
</dbReference>
<feature type="transmembrane region" description="Helical" evidence="7">
    <location>
        <begin position="12"/>
        <end position="34"/>
    </location>
</feature>
<evidence type="ECO:0000256" key="7">
    <source>
        <dbReference type="SAM" id="Phobius"/>
    </source>
</evidence>